<dbReference type="InterPro" id="IPR016181">
    <property type="entry name" value="Acyl_CoA_acyltransferase"/>
</dbReference>
<dbReference type="InterPro" id="IPR000182">
    <property type="entry name" value="GNAT_dom"/>
</dbReference>
<dbReference type="Pfam" id="PF13302">
    <property type="entry name" value="Acetyltransf_3"/>
    <property type="match status" value="1"/>
</dbReference>
<dbReference type="Proteomes" id="UP000733611">
    <property type="component" value="Unassembled WGS sequence"/>
</dbReference>
<dbReference type="Gene3D" id="3.40.630.30">
    <property type="match status" value="1"/>
</dbReference>
<dbReference type="PROSITE" id="PS51186">
    <property type="entry name" value="GNAT"/>
    <property type="match status" value="1"/>
</dbReference>
<dbReference type="GO" id="GO:0016747">
    <property type="term" value="F:acyltransferase activity, transferring groups other than amino-acyl groups"/>
    <property type="evidence" value="ECO:0007669"/>
    <property type="project" value="InterPro"/>
</dbReference>
<protein>
    <submittedName>
        <fullName evidence="2">GNAT family N-acetyltransferase</fullName>
    </submittedName>
</protein>
<evidence type="ECO:0000313" key="3">
    <source>
        <dbReference type="Proteomes" id="UP000733611"/>
    </source>
</evidence>
<dbReference type="PANTHER" id="PTHR43792">
    <property type="entry name" value="GNAT FAMILY, PUTATIVE (AFU_ORTHOLOGUE AFUA_3G00765)-RELATED-RELATED"/>
    <property type="match status" value="1"/>
</dbReference>
<evidence type="ECO:0000313" key="2">
    <source>
        <dbReference type="EMBL" id="MBU3844286.1"/>
    </source>
</evidence>
<comment type="caution">
    <text evidence="2">The sequence shown here is derived from an EMBL/GenBank/DDBJ whole genome shotgun (WGS) entry which is preliminary data.</text>
</comment>
<evidence type="ECO:0000259" key="1">
    <source>
        <dbReference type="PROSITE" id="PS51186"/>
    </source>
</evidence>
<dbReference type="SUPFAM" id="SSF55729">
    <property type="entry name" value="Acyl-CoA N-acyltransferases (Nat)"/>
    <property type="match status" value="1"/>
</dbReference>
<dbReference type="PANTHER" id="PTHR43792:SF1">
    <property type="entry name" value="N-ACETYLTRANSFERASE DOMAIN-CONTAINING PROTEIN"/>
    <property type="match status" value="1"/>
</dbReference>
<gene>
    <name evidence="2" type="ORF">H9847_05380</name>
</gene>
<dbReference type="InterPro" id="IPR051531">
    <property type="entry name" value="N-acetyltransferase"/>
</dbReference>
<dbReference type="EMBL" id="JAHLFE010000106">
    <property type="protein sequence ID" value="MBU3844286.1"/>
    <property type="molecule type" value="Genomic_DNA"/>
</dbReference>
<dbReference type="AlphaFoldDB" id="A0A948X1C9"/>
<reference evidence="2" key="1">
    <citation type="journal article" date="2021" name="PeerJ">
        <title>Extensive microbial diversity within the chicken gut microbiome revealed by metagenomics and culture.</title>
        <authorList>
            <person name="Gilroy R."/>
            <person name="Ravi A."/>
            <person name="Getino M."/>
            <person name="Pursley I."/>
            <person name="Horton D.L."/>
            <person name="Alikhan N.F."/>
            <person name="Baker D."/>
            <person name="Gharbi K."/>
            <person name="Hall N."/>
            <person name="Watson M."/>
            <person name="Adriaenssens E.M."/>
            <person name="Foster-Nyarko E."/>
            <person name="Jarju S."/>
            <person name="Secka A."/>
            <person name="Antonio M."/>
            <person name="Oren A."/>
            <person name="Chaudhuri R.R."/>
            <person name="La Ragione R."/>
            <person name="Hildebrand F."/>
            <person name="Pallen M.J."/>
        </authorList>
    </citation>
    <scope>NUCLEOTIDE SEQUENCE</scope>
    <source>
        <strain evidence="2">378</strain>
    </source>
</reference>
<sequence length="184" mass="21367">MADKIFETERLYTRLLTENDLDSIREQLQDPEVMFAYEGAFSDLMVKSWLHKQLERYEQYGFGLYALLTKDDDIFVGQCGVTLQDYEGLMVHEVGYLLSKRFWHLGYATEAAAGARDYAFDGLNAPLVCTQIRDINVPSQKVAERIGFKLDGEFVKHYRGFALPHKVYVMTREQYQELKQKGEL</sequence>
<proteinExistence type="predicted"/>
<feature type="domain" description="N-acetyltransferase" evidence="1">
    <location>
        <begin position="11"/>
        <end position="173"/>
    </location>
</feature>
<accession>A0A948X1C9</accession>
<organism evidence="2 3">
    <name type="scientific">Candidatus Anaerobiospirillum pullicola</name>
    <dbReference type="NCBI Taxonomy" id="2838451"/>
    <lineage>
        <taxon>Bacteria</taxon>
        <taxon>Pseudomonadati</taxon>
        <taxon>Pseudomonadota</taxon>
        <taxon>Gammaproteobacteria</taxon>
        <taxon>Aeromonadales</taxon>
        <taxon>Succinivibrionaceae</taxon>
        <taxon>Anaerobiospirillum</taxon>
    </lineage>
</organism>
<name>A0A948X1C9_9GAMM</name>
<reference evidence="2" key="2">
    <citation type="submission" date="2021-04" db="EMBL/GenBank/DDBJ databases">
        <authorList>
            <person name="Gilroy R."/>
        </authorList>
    </citation>
    <scope>NUCLEOTIDE SEQUENCE</scope>
    <source>
        <strain evidence="2">378</strain>
    </source>
</reference>